<evidence type="ECO:0000313" key="1">
    <source>
        <dbReference type="EMBL" id="UDL15980.1"/>
    </source>
</evidence>
<gene>
    <name evidence="1" type="primary">230</name>
    <name evidence="1" type="ORF">SEA_PUMPERNICKEL_230</name>
</gene>
<accession>A0AAE8Y7B1</accession>
<dbReference type="GeneID" id="80019871"/>
<dbReference type="RefSeq" id="YP_010755220.1">
    <property type="nucleotide sequence ID" value="NC_073468.1"/>
</dbReference>
<proteinExistence type="predicted"/>
<dbReference type="Proteomes" id="UP000827768">
    <property type="component" value="Segment"/>
</dbReference>
<evidence type="ECO:0000313" key="2">
    <source>
        <dbReference type="Proteomes" id="UP000827768"/>
    </source>
</evidence>
<dbReference type="KEGG" id="vg:80019871"/>
<dbReference type="EMBL" id="OK040790">
    <property type="protein sequence ID" value="UDL15980.1"/>
    <property type="molecule type" value="Genomic_DNA"/>
</dbReference>
<organism evidence="1 2">
    <name type="scientific">Microbacterium phage Pumpernickel</name>
    <dbReference type="NCBI Taxonomy" id="2885983"/>
    <lineage>
        <taxon>Viruses</taxon>
        <taxon>Duplodnaviria</taxon>
        <taxon>Heunggongvirae</taxon>
        <taxon>Uroviricota</taxon>
        <taxon>Caudoviricetes</taxon>
        <taxon>Pumpernickelvirus</taxon>
        <taxon>Pumpernickelvirus pumpernickel</taxon>
    </lineage>
</organism>
<sequence length="247" mass="29150">MEHYIFYVAEGETEELRWTLRSLAKHAPEGRVTVIGSVPSWVDQSKITLLPGNLKGERFANSYDNIRIASQFEPGDFWTFNDDFLSLQDWPDPFPVWYWRSISEHMDTNMKDPKSLPRKALFRRTRDYLRWKGIEEPMHYEVHIPMRINGTEMLRILDEAASEEVPEEFRITERTPPIWRTLYGNLSTLPSEPHIQRQDVKHHGLYTIERDAGGLANLDFLSTDERSFRRIQPLVAEMFPDKSPWEK</sequence>
<keyword evidence="2" id="KW-1185">Reference proteome</keyword>
<reference evidence="1" key="1">
    <citation type="submission" date="2021-09" db="EMBL/GenBank/DDBJ databases">
        <authorList>
            <person name="Andersen S.H."/>
            <person name="Beall E.A."/>
            <person name="Cappelle B."/>
            <person name="Falteisek K.J."/>
            <person name="Fenske B.A."/>
            <person name="Gansluckner N.W."/>
            <person name="Gilbertson S.M."/>
            <person name="Krings K.J."/>
            <person name="Mobeck M."/>
            <person name="Odeku J.O."/>
            <person name="Poncelet M.E."/>
            <person name="Rohr J.R."/>
            <person name="Rolands L."/>
            <person name="Whipple C.D."/>
            <person name="Whipple E.M."/>
            <person name="Spring A.M."/>
            <person name="Klyczek K."/>
            <person name="Garlena R.A."/>
            <person name="Russell D.A."/>
            <person name="Pope W.H."/>
            <person name="Jacobs-Sera D."/>
            <person name="Hatfull G.F."/>
        </authorList>
    </citation>
    <scope>NUCLEOTIDE SEQUENCE</scope>
</reference>
<protein>
    <submittedName>
        <fullName evidence="1">Uncharacterized protein</fullName>
    </submittedName>
</protein>
<name>A0AAE8Y7B1_9CAUD</name>